<proteinExistence type="predicted"/>
<name>A0A7W9U5A7_9BURK</name>
<dbReference type="PANTHER" id="PTHR37422:SF13">
    <property type="entry name" value="LIPOPOLYSACCHARIDE BIOSYNTHESIS PROTEIN PA4999-RELATED"/>
    <property type="match status" value="1"/>
</dbReference>
<dbReference type="GO" id="GO:0016020">
    <property type="term" value="C:membrane"/>
    <property type="evidence" value="ECO:0007669"/>
    <property type="project" value="UniProtKB-SubCell"/>
</dbReference>
<keyword evidence="7" id="KW-0436">Ligase</keyword>
<reference evidence="7 8" key="1">
    <citation type="submission" date="2020-08" db="EMBL/GenBank/DDBJ databases">
        <title>The Agave Microbiome: Exploring the role of microbial communities in plant adaptations to desert environments.</title>
        <authorList>
            <person name="Partida-Martinez L.P."/>
        </authorList>
    </citation>
    <scope>NUCLEOTIDE SEQUENCE [LARGE SCALE GENOMIC DNA]</scope>
    <source>
        <strain evidence="7 8">AT3.2</strain>
    </source>
</reference>
<sequence>MNHELAAHNEARLPGLHRPQTPPRTDRRFFVRYHTLLMAIALGTMYANLPIYLYILDARLLPKFIYFGIFGLVAPLMVLRWQAFRDYLMSPFALWALLLFSLNMIYLAGFSASVDVAGAAFMDMQAEARRSMIATRAQYILFALFLGFVAYISPTRMYLRIMFVLMAIVPCAVIIDFANPGLLYPVDLTGAVLGRAAAMFINPNLAGEAILHIVVLGFAVLDRRCRMPLFLLAGVAILTTFSRAAIIAWVVLLGLFIYKKTLPKSAAISLTIAIGILLVFIGSFESYISSREEFEDAATNILSRLNFFSSFTFDDDSSEERAGVIQAGWELFLQNPLFGSGAGATHFWRHRGSTHNQLLLLAAEYGVMGILLWGWMLIMLCKSSFFSDRGLRYAMAFLFAFMSMFTHQMFDAASYWLVTFALVCAMPGSAPAGPLPPWPRQRMARLR</sequence>
<keyword evidence="2 5" id="KW-0812">Transmembrane</keyword>
<feature type="transmembrane region" description="Helical" evidence="5">
    <location>
        <begin position="158"/>
        <end position="178"/>
    </location>
</feature>
<feature type="transmembrane region" description="Helical" evidence="5">
    <location>
        <begin position="265"/>
        <end position="284"/>
    </location>
</feature>
<dbReference type="Pfam" id="PF04932">
    <property type="entry name" value="Wzy_C"/>
    <property type="match status" value="1"/>
</dbReference>
<evidence type="ECO:0000256" key="4">
    <source>
        <dbReference type="ARBA" id="ARBA00023136"/>
    </source>
</evidence>
<evidence type="ECO:0000313" key="8">
    <source>
        <dbReference type="Proteomes" id="UP000540787"/>
    </source>
</evidence>
<feature type="transmembrane region" description="Helical" evidence="5">
    <location>
        <begin position="199"/>
        <end position="221"/>
    </location>
</feature>
<feature type="domain" description="O-antigen ligase-related" evidence="6">
    <location>
        <begin position="229"/>
        <end position="373"/>
    </location>
</feature>
<gene>
    <name evidence="7" type="ORF">HD842_000014</name>
</gene>
<evidence type="ECO:0000259" key="6">
    <source>
        <dbReference type="Pfam" id="PF04932"/>
    </source>
</evidence>
<dbReference type="PANTHER" id="PTHR37422">
    <property type="entry name" value="TEICHURONIC ACID BIOSYNTHESIS PROTEIN TUAE"/>
    <property type="match status" value="1"/>
</dbReference>
<evidence type="ECO:0000313" key="7">
    <source>
        <dbReference type="EMBL" id="MBB6131903.1"/>
    </source>
</evidence>
<feature type="transmembrane region" description="Helical" evidence="5">
    <location>
        <begin position="33"/>
        <end position="55"/>
    </location>
</feature>
<evidence type="ECO:0000256" key="1">
    <source>
        <dbReference type="ARBA" id="ARBA00004141"/>
    </source>
</evidence>
<accession>A0A7W9U5A7</accession>
<evidence type="ECO:0000256" key="3">
    <source>
        <dbReference type="ARBA" id="ARBA00022989"/>
    </source>
</evidence>
<evidence type="ECO:0000256" key="2">
    <source>
        <dbReference type="ARBA" id="ARBA00022692"/>
    </source>
</evidence>
<dbReference type="EMBL" id="JACHBX010000001">
    <property type="protein sequence ID" value="MBB6131903.1"/>
    <property type="molecule type" value="Genomic_DNA"/>
</dbReference>
<dbReference type="Proteomes" id="UP000540787">
    <property type="component" value="Unassembled WGS sequence"/>
</dbReference>
<dbReference type="GO" id="GO:0016874">
    <property type="term" value="F:ligase activity"/>
    <property type="evidence" value="ECO:0007669"/>
    <property type="project" value="UniProtKB-KW"/>
</dbReference>
<comment type="caution">
    <text evidence="7">The sequence shown here is derived from an EMBL/GenBank/DDBJ whole genome shotgun (WGS) entry which is preliminary data.</text>
</comment>
<feature type="transmembrane region" description="Helical" evidence="5">
    <location>
        <begin position="390"/>
        <end position="410"/>
    </location>
</feature>
<dbReference type="AlphaFoldDB" id="A0A7W9U5A7"/>
<feature type="transmembrane region" description="Helical" evidence="5">
    <location>
        <begin position="64"/>
        <end position="83"/>
    </location>
</feature>
<comment type="subcellular location">
    <subcellularLocation>
        <location evidence="1">Membrane</location>
        <topology evidence="1">Multi-pass membrane protein</topology>
    </subcellularLocation>
</comment>
<protein>
    <submittedName>
        <fullName evidence="7">O-antigen ligase</fullName>
    </submittedName>
</protein>
<dbReference type="InterPro" id="IPR051533">
    <property type="entry name" value="WaaL-like"/>
</dbReference>
<keyword evidence="4 5" id="KW-0472">Membrane</keyword>
<feature type="transmembrane region" description="Helical" evidence="5">
    <location>
        <begin position="95"/>
        <end position="121"/>
    </location>
</feature>
<organism evidence="7 8">
    <name type="scientific">Massilia aurea</name>
    <dbReference type="NCBI Taxonomy" id="373040"/>
    <lineage>
        <taxon>Bacteria</taxon>
        <taxon>Pseudomonadati</taxon>
        <taxon>Pseudomonadota</taxon>
        <taxon>Betaproteobacteria</taxon>
        <taxon>Burkholderiales</taxon>
        <taxon>Oxalobacteraceae</taxon>
        <taxon>Telluria group</taxon>
        <taxon>Massilia</taxon>
    </lineage>
</organism>
<keyword evidence="8" id="KW-1185">Reference proteome</keyword>
<feature type="transmembrane region" description="Helical" evidence="5">
    <location>
        <begin position="227"/>
        <end position="258"/>
    </location>
</feature>
<feature type="transmembrane region" description="Helical" evidence="5">
    <location>
        <begin position="133"/>
        <end position="152"/>
    </location>
</feature>
<dbReference type="InterPro" id="IPR007016">
    <property type="entry name" value="O-antigen_ligase-rel_domated"/>
</dbReference>
<feature type="transmembrane region" description="Helical" evidence="5">
    <location>
        <begin position="358"/>
        <end position="378"/>
    </location>
</feature>
<keyword evidence="3 5" id="KW-1133">Transmembrane helix</keyword>
<dbReference type="RefSeq" id="WP_183549304.1">
    <property type="nucleotide sequence ID" value="NZ_JACHBX010000001.1"/>
</dbReference>
<evidence type="ECO:0000256" key="5">
    <source>
        <dbReference type="SAM" id="Phobius"/>
    </source>
</evidence>